<keyword evidence="6" id="KW-0046">Antibiotic resistance</keyword>
<dbReference type="PANTHER" id="PTHR42711:SF5">
    <property type="entry name" value="ABC TRANSPORTER ATP-BINDING PROTEIN NATA"/>
    <property type="match status" value="1"/>
</dbReference>
<organism evidence="8">
    <name type="scientific">uncultured Solirubrobacteraceae bacterium</name>
    <dbReference type="NCBI Taxonomy" id="1162706"/>
    <lineage>
        <taxon>Bacteria</taxon>
        <taxon>Bacillati</taxon>
        <taxon>Actinomycetota</taxon>
        <taxon>Thermoleophilia</taxon>
        <taxon>Solirubrobacterales</taxon>
        <taxon>Solirubrobacteraceae</taxon>
        <taxon>environmental samples</taxon>
    </lineage>
</organism>
<dbReference type="GO" id="GO:0005886">
    <property type="term" value="C:plasma membrane"/>
    <property type="evidence" value="ECO:0007669"/>
    <property type="project" value="UniProtKB-SubCell"/>
</dbReference>
<evidence type="ECO:0000256" key="2">
    <source>
        <dbReference type="ARBA" id="ARBA00005417"/>
    </source>
</evidence>
<sequence>MSVDAATAAPALTVQGISKSFGERRAVRDVSFEIARGELVAIIGPNGAGKTTLLSILAGIQQSDEGSVAQPDGTTARIGWVPQQTAIYGKLTVAQNLRLFAKLEKVSDPEATVERMLDQTGLGERADEELGRLSGGNRQRVNIAVGLLADPPVLLLDEPSGALDPRQRERLWGFITALTQRGTAVIFATHDIAEAERHADRVLVLADGELLFDDAPAELKRIAQADDEHDLEQAFVGFLRDRGH</sequence>
<dbReference type="PROSITE" id="PS00211">
    <property type="entry name" value="ABC_TRANSPORTER_1"/>
    <property type="match status" value="1"/>
</dbReference>
<dbReference type="InterPro" id="IPR027417">
    <property type="entry name" value="P-loop_NTPase"/>
</dbReference>
<evidence type="ECO:0000256" key="6">
    <source>
        <dbReference type="ARBA" id="ARBA00023251"/>
    </source>
</evidence>
<protein>
    <submittedName>
        <fullName evidence="8">ABC transporter ATP-binding protein</fullName>
    </submittedName>
</protein>
<evidence type="ECO:0000256" key="3">
    <source>
        <dbReference type="ARBA" id="ARBA00022448"/>
    </source>
</evidence>
<name>A0A6J4S366_9ACTN</name>
<keyword evidence="4" id="KW-0547">Nucleotide-binding</keyword>
<dbReference type="SMART" id="SM00382">
    <property type="entry name" value="AAA"/>
    <property type="match status" value="1"/>
</dbReference>
<dbReference type="AlphaFoldDB" id="A0A6J4S366"/>
<feature type="domain" description="ABC transporter" evidence="7">
    <location>
        <begin position="12"/>
        <end position="232"/>
    </location>
</feature>
<evidence type="ECO:0000259" key="7">
    <source>
        <dbReference type="PROSITE" id="PS50893"/>
    </source>
</evidence>
<reference evidence="8" key="1">
    <citation type="submission" date="2020-02" db="EMBL/GenBank/DDBJ databases">
        <authorList>
            <person name="Meier V. D."/>
        </authorList>
    </citation>
    <scope>NUCLEOTIDE SEQUENCE</scope>
    <source>
        <strain evidence="8">AVDCRST_MAG67</strain>
    </source>
</reference>
<dbReference type="CDD" id="cd03230">
    <property type="entry name" value="ABC_DR_subfamily_A"/>
    <property type="match status" value="1"/>
</dbReference>
<dbReference type="SUPFAM" id="SSF52540">
    <property type="entry name" value="P-loop containing nucleoside triphosphate hydrolases"/>
    <property type="match status" value="1"/>
</dbReference>
<dbReference type="InterPro" id="IPR003439">
    <property type="entry name" value="ABC_transporter-like_ATP-bd"/>
</dbReference>
<dbReference type="InterPro" id="IPR050763">
    <property type="entry name" value="ABC_transporter_ATP-binding"/>
</dbReference>
<proteinExistence type="inferred from homology"/>
<evidence type="ECO:0000313" key="8">
    <source>
        <dbReference type="EMBL" id="CAA9488209.1"/>
    </source>
</evidence>
<dbReference type="InterPro" id="IPR017871">
    <property type="entry name" value="ABC_transporter-like_CS"/>
</dbReference>
<dbReference type="PROSITE" id="PS50893">
    <property type="entry name" value="ABC_TRANSPORTER_2"/>
    <property type="match status" value="1"/>
</dbReference>
<evidence type="ECO:0000256" key="4">
    <source>
        <dbReference type="ARBA" id="ARBA00022741"/>
    </source>
</evidence>
<gene>
    <name evidence="8" type="ORF">AVDCRST_MAG67-1185</name>
</gene>
<evidence type="ECO:0000256" key="1">
    <source>
        <dbReference type="ARBA" id="ARBA00004202"/>
    </source>
</evidence>
<dbReference type="GO" id="GO:0046677">
    <property type="term" value="P:response to antibiotic"/>
    <property type="evidence" value="ECO:0007669"/>
    <property type="project" value="UniProtKB-KW"/>
</dbReference>
<keyword evidence="5 8" id="KW-0067">ATP-binding</keyword>
<dbReference type="GO" id="GO:0005524">
    <property type="term" value="F:ATP binding"/>
    <property type="evidence" value="ECO:0007669"/>
    <property type="project" value="UniProtKB-KW"/>
</dbReference>
<keyword evidence="3" id="KW-0813">Transport</keyword>
<comment type="similarity">
    <text evidence="2">Belongs to the ABC transporter superfamily.</text>
</comment>
<dbReference type="InterPro" id="IPR003593">
    <property type="entry name" value="AAA+_ATPase"/>
</dbReference>
<evidence type="ECO:0000256" key="5">
    <source>
        <dbReference type="ARBA" id="ARBA00022840"/>
    </source>
</evidence>
<dbReference type="Pfam" id="PF00005">
    <property type="entry name" value="ABC_tran"/>
    <property type="match status" value="1"/>
</dbReference>
<dbReference type="Gene3D" id="3.40.50.300">
    <property type="entry name" value="P-loop containing nucleotide triphosphate hydrolases"/>
    <property type="match status" value="1"/>
</dbReference>
<dbReference type="PANTHER" id="PTHR42711">
    <property type="entry name" value="ABC TRANSPORTER ATP-BINDING PROTEIN"/>
    <property type="match status" value="1"/>
</dbReference>
<accession>A0A6J4S366</accession>
<comment type="subcellular location">
    <subcellularLocation>
        <location evidence="1">Cell membrane</location>
        <topology evidence="1">Peripheral membrane protein</topology>
    </subcellularLocation>
</comment>
<dbReference type="EMBL" id="CADCVQ010000056">
    <property type="protein sequence ID" value="CAA9488209.1"/>
    <property type="molecule type" value="Genomic_DNA"/>
</dbReference>
<dbReference type="GO" id="GO:0016887">
    <property type="term" value="F:ATP hydrolysis activity"/>
    <property type="evidence" value="ECO:0007669"/>
    <property type="project" value="InterPro"/>
</dbReference>